<name>A0A4P8IC89_9FIRM</name>
<sequence>MEIFEADMFCLSQKNKVNIPGGRKDEVPLLWKREFQSY</sequence>
<gene>
    <name evidence="1" type="ORF">AR1Y2_1632</name>
</gene>
<dbReference type="KEGG" id="arf:AR1Y2_1632"/>
<evidence type="ECO:0000313" key="2">
    <source>
        <dbReference type="Proteomes" id="UP000298653"/>
    </source>
</evidence>
<dbReference type="AlphaFoldDB" id="A0A4P8IC89"/>
<reference evidence="1 2" key="1">
    <citation type="submission" date="2019-05" db="EMBL/GenBank/DDBJ databases">
        <title>Complete genome sequencing of Anaerostipes rhamnosivorans.</title>
        <authorList>
            <person name="Bui T.P.N."/>
            <person name="de Vos W.M."/>
        </authorList>
    </citation>
    <scope>NUCLEOTIDE SEQUENCE [LARGE SCALE GENOMIC DNA]</scope>
    <source>
        <strain evidence="1 2">1y2</strain>
    </source>
</reference>
<dbReference type="Proteomes" id="UP000298653">
    <property type="component" value="Chromosome"/>
</dbReference>
<protein>
    <submittedName>
        <fullName evidence="1">Uncharacterized protein</fullName>
    </submittedName>
</protein>
<dbReference type="EMBL" id="CP040058">
    <property type="protein sequence ID" value="QCP35086.1"/>
    <property type="molecule type" value="Genomic_DNA"/>
</dbReference>
<evidence type="ECO:0000313" key="1">
    <source>
        <dbReference type="EMBL" id="QCP35086.1"/>
    </source>
</evidence>
<accession>A0A4P8IC89</accession>
<organism evidence="1 2">
    <name type="scientific">Anaerostipes rhamnosivorans</name>
    <dbReference type="NCBI Taxonomy" id="1229621"/>
    <lineage>
        <taxon>Bacteria</taxon>
        <taxon>Bacillati</taxon>
        <taxon>Bacillota</taxon>
        <taxon>Clostridia</taxon>
        <taxon>Lachnospirales</taxon>
        <taxon>Lachnospiraceae</taxon>
        <taxon>Anaerostipes</taxon>
    </lineage>
</organism>
<proteinExistence type="predicted"/>
<keyword evidence="2" id="KW-1185">Reference proteome</keyword>